<dbReference type="Proteomes" id="UP001528920">
    <property type="component" value="Unassembled WGS sequence"/>
</dbReference>
<sequence length="168" mass="18784">MEENVTTIEAPKKRSTFLTVLCILSFIGSGGFGLLNSVYTYVTFENSYPEKMQQATDGLEAMEEAGMESGFFYSMTENSIIQLKALSENLELITGVNCLFAILSLLGVFMMFKLKKNGFYLYTAANVFWLLVPLALIDFDAMFNMTMIGAAITALFVIMYAINLKQME</sequence>
<comment type="caution">
    <text evidence="2">The sequence shown here is derived from an EMBL/GenBank/DDBJ whole genome shotgun (WGS) entry which is preliminary data.</text>
</comment>
<evidence type="ECO:0008006" key="4">
    <source>
        <dbReference type="Google" id="ProtNLM"/>
    </source>
</evidence>
<gene>
    <name evidence="2" type="ORF">L3049_07575</name>
</gene>
<keyword evidence="1" id="KW-0472">Membrane</keyword>
<keyword evidence="1" id="KW-1133">Transmembrane helix</keyword>
<dbReference type="EMBL" id="JAKJSC010000001">
    <property type="protein sequence ID" value="MDE5417865.1"/>
    <property type="molecule type" value="Genomic_DNA"/>
</dbReference>
<feature type="transmembrane region" description="Helical" evidence="1">
    <location>
        <begin position="119"/>
        <end position="137"/>
    </location>
</feature>
<evidence type="ECO:0000313" key="2">
    <source>
        <dbReference type="EMBL" id="MDE5417865.1"/>
    </source>
</evidence>
<protein>
    <recommendedName>
        <fullName evidence="4">DUF4386 domain-containing protein</fullName>
    </recommendedName>
</protein>
<name>A0ABT5VR18_9BACT</name>
<keyword evidence="3" id="KW-1185">Reference proteome</keyword>
<proteinExistence type="predicted"/>
<organism evidence="2 3">
    <name type="scientific">Paralabilibaculum antarcticum</name>
    <dbReference type="NCBI Taxonomy" id="2912572"/>
    <lineage>
        <taxon>Bacteria</taxon>
        <taxon>Pseudomonadati</taxon>
        <taxon>Bacteroidota</taxon>
        <taxon>Bacteroidia</taxon>
        <taxon>Marinilabiliales</taxon>
        <taxon>Marinifilaceae</taxon>
        <taxon>Paralabilibaculum</taxon>
    </lineage>
</organism>
<feature type="transmembrane region" description="Helical" evidence="1">
    <location>
        <begin position="17"/>
        <end position="42"/>
    </location>
</feature>
<feature type="transmembrane region" description="Helical" evidence="1">
    <location>
        <begin position="92"/>
        <end position="112"/>
    </location>
</feature>
<evidence type="ECO:0000256" key="1">
    <source>
        <dbReference type="SAM" id="Phobius"/>
    </source>
</evidence>
<feature type="transmembrane region" description="Helical" evidence="1">
    <location>
        <begin position="143"/>
        <end position="162"/>
    </location>
</feature>
<reference evidence="2 3" key="1">
    <citation type="submission" date="2022-01" db="EMBL/GenBank/DDBJ databases">
        <title>Labilibaculum sp. nov, a marine bacterium isolated from Antarctica.</title>
        <authorList>
            <person name="Dai W."/>
        </authorList>
    </citation>
    <scope>NUCLEOTIDE SEQUENCE [LARGE SCALE GENOMIC DNA]</scope>
    <source>
        <strain evidence="2 3">DW002</strain>
    </source>
</reference>
<dbReference type="RefSeq" id="WP_275109202.1">
    <property type="nucleotide sequence ID" value="NZ_JAKJSC010000001.1"/>
</dbReference>
<keyword evidence="1" id="KW-0812">Transmembrane</keyword>
<accession>A0ABT5VR18</accession>
<evidence type="ECO:0000313" key="3">
    <source>
        <dbReference type="Proteomes" id="UP001528920"/>
    </source>
</evidence>